<dbReference type="InterPro" id="IPR051599">
    <property type="entry name" value="Cell_Envelope_Assoc"/>
</dbReference>
<reference evidence="3 4" key="1">
    <citation type="submission" date="2023-07" db="EMBL/GenBank/DDBJ databases">
        <title>Sorghum-associated microbial communities from plants grown in Nebraska, USA.</title>
        <authorList>
            <person name="Schachtman D."/>
        </authorList>
    </citation>
    <scope>NUCLEOTIDE SEQUENCE [LARGE SCALE GENOMIC DNA]</scope>
    <source>
        <strain evidence="3 4">BE187</strain>
    </source>
</reference>
<feature type="domain" description="DUF218" evidence="2">
    <location>
        <begin position="77"/>
        <end position="236"/>
    </location>
</feature>
<evidence type="ECO:0000256" key="1">
    <source>
        <dbReference type="SAM" id="Phobius"/>
    </source>
</evidence>
<evidence type="ECO:0000313" key="4">
    <source>
        <dbReference type="Proteomes" id="UP001267878"/>
    </source>
</evidence>
<dbReference type="PANTHER" id="PTHR30336:SF4">
    <property type="entry name" value="ENVELOPE BIOGENESIS FACTOR ELYC"/>
    <property type="match status" value="1"/>
</dbReference>
<dbReference type="RefSeq" id="WP_310052685.1">
    <property type="nucleotide sequence ID" value="NZ_JAVDVW010000001.1"/>
</dbReference>
<keyword evidence="1" id="KW-0812">Transmembrane</keyword>
<comment type="caution">
    <text evidence="3">The sequence shown here is derived from an EMBL/GenBank/DDBJ whole genome shotgun (WGS) entry which is preliminary data.</text>
</comment>
<name>A0ABU1VMU2_9GAMM</name>
<gene>
    <name evidence="3" type="ORF">J2X04_001002</name>
</gene>
<evidence type="ECO:0000313" key="3">
    <source>
        <dbReference type="EMBL" id="MDR7098655.1"/>
    </source>
</evidence>
<keyword evidence="1" id="KW-0472">Membrane</keyword>
<protein>
    <submittedName>
        <fullName evidence="3">Uncharacterized SAM-binding protein YcdF (DUF218 family)</fullName>
    </submittedName>
</protein>
<accession>A0ABU1VMU2</accession>
<dbReference type="Gene3D" id="3.40.50.620">
    <property type="entry name" value="HUPs"/>
    <property type="match status" value="1"/>
</dbReference>
<sequence>MVTWLLSPLAWLLLAFASMPWAWRHHRQRTWPTIACGLVIVIALAAMTPLVANMLSRPLERPLAEPAGCRSAPPSTAVVLGGGIDGRPRSAMDYTALNLASRRRVDRAVDWWGEGGGRRLVLQGGTGNPPLAELMAAYAGMRGVSASALQLEKGSFDTWSNARQAAQLTPRLPRRIVLVTSWIHMARAQEAFTSAGFEVCPLGTDLRRLPSRLPWALVPRTSGLANSEVALHEWVGLVNYRWRGRHGIERTAVAGETGQ</sequence>
<dbReference type="InterPro" id="IPR014729">
    <property type="entry name" value="Rossmann-like_a/b/a_fold"/>
</dbReference>
<dbReference type="CDD" id="cd06259">
    <property type="entry name" value="YdcF-like"/>
    <property type="match status" value="1"/>
</dbReference>
<proteinExistence type="predicted"/>
<evidence type="ECO:0000259" key="2">
    <source>
        <dbReference type="Pfam" id="PF02698"/>
    </source>
</evidence>
<dbReference type="EMBL" id="JAVDVW010000001">
    <property type="protein sequence ID" value="MDR7098655.1"/>
    <property type="molecule type" value="Genomic_DNA"/>
</dbReference>
<dbReference type="Pfam" id="PF02698">
    <property type="entry name" value="DUF218"/>
    <property type="match status" value="1"/>
</dbReference>
<feature type="transmembrane region" description="Helical" evidence="1">
    <location>
        <begin position="30"/>
        <end position="52"/>
    </location>
</feature>
<keyword evidence="1" id="KW-1133">Transmembrane helix</keyword>
<organism evidence="3 4">
    <name type="scientific">Agrilutibacter niabensis</name>
    <dbReference type="NCBI Taxonomy" id="380628"/>
    <lineage>
        <taxon>Bacteria</taxon>
        <taxon>Pseudomonadati</taxon>
        <taxon>Pseudomonadota</taxon>
        <taxon>Gammaproteobacteria</taxon>
        <taxon>Lysobacterales</taxon>
        <taxon>Lysobacteraceae</taxon>
        <taxon>Agrilutibacter</taxon>
    </lineage>
</organism>
<dbReference type="InterPro" id="IPR003848">
    <property type="entry name" value="DUF218"/>
</dbReference>
<dbReference type="Proteomes" id="UP001267878">
    <property type="component" value="Unassembled WGS sequence"/>
</dbReference>
<dbReference type="PANTHER" id="PTHR30336">
    <property type="entry name" value="INNER MEMBRANE PROTEIN, PROBABLE PERMEASE"/>
    <property type="match status" value="1"/>
</dbReference>
<keyword evidence="4" id="KW-1185">Reference proteome</keyword>